<feature type="transmembrane region" description="Helical" evidence="5">
    <location>
        <begin position="100"/>
        <end position="122"/>
    </location>
</feature>
<dbReference type="CDD" id="cd17321">
    <property type="entry name" value="MFS_MMR_MDR_like"/>
    <property type="match status" value="1"/>
</dbReference>
<dbReference type="PANTHER" id="PTHR42718">
    <property type="entry name" value="MAJOR FACILITATOR SUPERFAMILY MULTIDRUG TRANSPORTER MFSC"/>
    <property type="match status" value="1"/>
</dbReference>
<evidence type="ECO:0000256" key="4">
    <source>
        <dbReference type="ARBA" id="ARBA00023136"/>
    </source>
</evidence>
<keyword evidence="4 5" id="KW-0472">Membrane</keyword>
<evidence type="ECO:0000256" key="5">
    <source>
        <dbReference type="SAM" id="Phobius"/>
    </source>
</evidence>
<dbReference type="InterPro" id="IPR020846">
    <property type="entry name" value="MFS_dom"/>
</dbReference>
<feature type="transmembrane region" description="Helical" evidence="5">
    <location>
        <begin position="75"/>
        <end position="94"/>
    </location>
</feature>
<accession>A0ABY7GT43</accession>
<feature type="transmembrane region" description="Helical" evidence="5">
    <location>
        <begin position="401"/>
        <end position="418"/>
    </location>
</feature>
<feature type="transmembrane region" description="Helical" evidence="5">
    <location>
        <begin position="357"/>
        <end position="380"/>
    </location>
</feature>
<reference evidence="7" key="1">
    <citation type="submission" date="2022-11" db="EMBL/GenBank/DDBJ databases">
        <title>Minimal conservation of predation-associated metabolite biosynthetic gene clusters underscores biosynthetic potential of Myxococcota including descriptions for ten novel species: Archangium lansinium sp. nov., Myxococcus landrumus sp. nov., Nannocystis bai.</title>
        <authorList>
            <person name="Ahearne A."/>
            <person name="Stevens C."/>
            <person name="Dowd S."/>
        </authorList>
    </citation>
    <scope>NUCLEOTIDE SEQUENCE</scope>
    <source>
        <strain evidence="7">Fl3</strain>
    </source>
</reference>
<gene>
    <name evidence="7" type="ORF">O0S08_28390</name>
</gene>
<name>A0ABY7GT43_9BACT</name>
<sequence>MDVVRLSPLFVASLAVFAVFLDTTVLFVAFPSIAVTFPAVPTAELSWVLNAYTIVFAAALVPLGRLADRWGHKATFLGGSLAFTLASLLCAAAPTPWLLVAARVLQAVGGAALVPSSLALVMRATPRERLPVALAVWGATGAMAGAVGPTLGAALIEACGWRWVFVINLPVGLVTVGLGRGRLAESRDPDSVVPAPLGVLLLVVGAVLVTLALVLGESWGWTSRETIAALVAGLATLAVFVIHQARTPAPTIDLSLFAANNFRWANAATLTFGVAFTAMFLASVLFLTQVWGWSILAAGFGVAPGPLLVAATSARFGRLAARIGQRPLLIAGGLAFALGGLWRLAMLTGEANYAIDYLPSMLLTGTGVALCLPQLSSVVGQALPPNRLGVGGAVNQALRQFAGTLGVALAIGLTAGASGPADALVRFERVWWVMIAGGLATALCSLPLRTGPARA</sequence>
<dbReference type="InterPro" id="IPR011701">
    <property type="entry name" value="MFS"/>
</dbReference>
<keyword evidence="2 5" id="KW-0812">Transmembrane</keyword>
<keyword evidence="3 5" id="KW-1133">Transmembrane helix</keyword>
<feature type="transmembrane region" description="Helical" evidence="5">
    <location>
        <begin position="191"/>
        <end position="215"/>
    </location>
</feature>
<feature type="transmembrane region" description="Helical" evidence="5">
    <location>
        <begin position="45"/>
        <end position="63"/>
    </location>
</feature>
<feature type="transmembrane region" description="Helical" evidence="5">
    <location>
        <begin position="227"/>
        <end position="243"/>
    </location>
</feature>
<feature type="transmembrane region" description="Helical" evidence="5">
    <location>
        <begin position="328"/>
        <end position="345"/>
    </location>
</feature>
<comment type="subcellular location">
    <subcellularLocation>
        <location evidence="1">Membrane</location>
        <topology evidence="1">Multi-pass membrane protein</topology>
    </subcellularLocation>
</comment>
<dbReference type="Gene3D" id="1.20.1250.20">
    <property type="entry name" value="MFS general substrate transporter like domains"/>
    <property type="match status" value="1"/>
</dbReference>
<feature type="domain" description="Major facilitator superfamily (MFS) profile" evidence="6">
    <location>
        <begin position="8"/>
        <end position="455"/>
    </location>
</feature>
<dbReference type="PANTHER" id="PTHR42718:SF48">
    <property type="entry name" value="CONSERVED TWO-DOMAIN MEMBRANE PROTEIN-RELATED"/>
    <property type="match status" value="1"/>
</dbReference>
<dbReference type="Gene3D" id="1.20.1720.10">
    <property type="entry name" value="Multidrug resistance protein D"/>
    <property type="match status" value="1"/>
</dbReference>
<dbReference type="RefSeq" id="WP_269032466.1">
    <property type="nucleotide sequence ID" value="NZ_CP114040.1"/>
</dbReference>
<feature type="transmembrane region" description="Helical" evidence="5">
    <location>
        <begin position="264"/>
        <end position="287"/>
    </location>
</feature>
<feature type="transmembrane region" description="Helical" evidence="5">
    <location>
        <begin position="430"/>
        <end position="448"/>
    </location>
</feature>
<dbReference type="PROSITE" id="PS50850">
    <property type="entry name" value="MFS"/>
    <property type="match status" value="1"/>
</dbReference>
<keyword evidence="8" id="KW-1185">Reference proteome</keyword>
<evidence type="ECO:0000256" key="3">
    <source>
        <dbReference type="ARBA" id="ARBA00022989"/>
    </source>
</evidence>
<dbReference type="Pfam" id="PF07690">
    <property type="entry name" value="MFS_1"/>
    <property type="match status" value="1"/>
</dbReference>
<evidence type="ECO:0000256" key="1">
    <source>
        <dbReference type="ARBA" id="ARBA00004141"/>
    </source>
</evidence>
<feature type="transmembrane region" description="Helical" evidence="5">
    <location>
        <begin position="293"/>
        <end position="316"/>
    </location>
</feature>
<dbReference type="PRINTS" id="PR01036">
    <property type="entry name" value="TCRTETB"/>
</dbReference>
<dbReference type="EMBL" id="CP114040">
    <property type="protein sequence ID" value="WAS90132.1"/>
    <property type="molecule type" value="Genomic_DNA"/>
</dbReference>
<protein>
    <submittedName>
        <fullName evidence="7">MFS transporter</fullName>
    </submittedName>
</protein>
<evidence type="ECO:0000256" key="2">
    <source>
        <dbReference type="ARBA" id="ARBA00022692"/>
    </source>
</evidence>
<proteinExistence type="predicted"/>
<evidence type="ECO:0000313" key="7">
    <source>
        <dbReference type="EMBL" id="WAS90132.1"/>
    </source>
</evidence>
<dbReference type="Proteomes" id="UP001164459">
    <property type="component" value="Chromosome"/>
</dbReference>
<organism evidence="7 8">
    <name type="scientific">Nannocystis punicea</name>
    <dbReference type="NCBI Taxonomy" id="2995304"/>
    <lineage>
        <taxon>Bacteria</taxon>
        <taxon>Pseudomonadati</taxon>
        <taxon>Myxococcota</taxon>
        <taxon>Polyangia</taxon>
        <taxon>Nannocystales</taxon>
        <taxon>Nannocystaceae</taxon>
        <taxon>Nannocystis</taxon>
    </lineage>
</organism>
<feature type="transmembrane region" description="Helical" evidence="5">
    <location>
        <begin position="161"/>
        <end position="179"/>
    </location>
</feature>
<evidence type="ECO:0000313" key="8">
    <source>
        <dbReference type="Proteomes" id="UP001164459"/>
    </source>
</evidence>
<feature type="transmembrane region" description="Helical" evidence="5">
    <location>
        <begin position="9"/>
        <end position="33"/>
    </location>
</feature>
<evidence type="ECO:0000259" key="6">
    <source>
        <dbReference type="PROSITE" id="PS50850"/>
    </source>
</evidence>
<feature type="transmembrane region" description="Helical" evidence="5">
    <location>
        <begin position="134"/>
        <end position="155"/>
    </location>
</feature>
<dbReference type="SUPFAM" id="SSF103473">
    <property type="entry name" value="MFS general substrate transporter"/>
    <property type="match status" value="1"/>
</dbReference>
<dbReference type="InterPro" id="IPR036259">
    <property type="entry name" value="MFS_trans_sf"/>
</dbReference>